<evidence type="ECO:0000313" key="4">
    <source>
        <dbReference type="Proteomes" id="UP000183413"/>
    </source>
</evidence>
<dbReference type="InterPro" id="IPR021424">
    <property type="entry name" value="PorA"/>
</dbReference>
<evidence type="ECO:0000313" key="3">
    <source>
        <dbReference type="EMBL" id="SFO78779.1"/>
    </source>
</evidence>
<keyword evidence="2" id="KW-1133">Transmembrane helix</keyword>
<evidence type="ECO:0000256" key="1">
    <source>
        <dbReference type="SAM" id="MobiDB-lite"/>
    </source>
</evidence>
<name>A0A1I5K182_9ACTN</name>
<dbReference type="OrthoDB" id="153031at2"/>
<dbReference type="eggNOG" id="ENOG5031U1J">
    <property type="taxonomic scope" value="Bacteria"/>
</dbReference>
<gene>
    <name evidence="3" type="ORF">SAMN04489713_109301</name>
</gene>
<dbReference type="Pfam" id="PF11271">
    <property type="entry name" value="PorA"/>
    <property type="match status" value="1"/>
</dbReference>
<dbReference type="Proteomes" id="UP000183413">
    <property type="component" value="Unassembled WGS sequence"/>
</dbReference>
<dbReference type="InParanoid" id="A0A1I5K182"/>
<reference evidence="3 4" key="1">
    <citation type="submission" date="2016-10" db="EMBL/GenBank/DDBJ databases">
        <authorList>
            <person name="de Groot N.N."/>
        </authorList>
    </citation>
    <scope>NUCLEOTIDE SEQUENCE [LARGE SCALE GENOMIC DNA]</scope>
    <source>
        <strain evidence="3 4">DSM 43067</strain>
    </source>
</reference>
<keyword evidence="2" id="KW-0472">Membrane</keyword>
<keyword evidence="4" id="KW-1185">Reference proteome</keyword>
<feature type="transmembrane region" description="Helical" evidence="2">
    <location>
        <begin position="288"/>
        <end position="309"/>
    </location>
</feature>
<accession>A0A1I5K182</accession>
<feature type="region of interest" description="Disordered" evidence="1">
    <location>
        <begin position="311"/>
        <end position="334"/>
    </location>
</feature>
<evidence type="ECO:0000256" key="2">
    <source>
        <dbReference type="SAM" id="Phobius"/>
    </source>
</evidence>
<sequence length="334" mass="35998">MMKGRTVRRIIGASLIGLGVFLLAAAVLTRFYVAPTLIGAPPDVYQVTRLRAENASYLDAASATPRSGATVVATNTIRGDPGSTHDGVAVWDTTTIVQDVGRGTTIEIQKQRYAFDRRTGQLRNCCGAAVQGDTGVRMSGIGLFWPVDARRRGLELFDPATRRTWPVSFDGEERVAGVSAYRFVARIPETKVTGELPPVPGELLGRRGVGAAVPVDRYYQAEATYWVDPRTGAPIDQRQRVLSTLRPKEGPGRLVVADLTLRMTPESRKALIGRSDDGARKIRLLETVGPLAAGGGGLLLAVAGLPLTLRGGRRERRPRGAVHHRRPAGPRAGR</sequence>
<keyword evidence="2" id="KW-0812">Transmembrane</keyword>
<dbReference type="AlphaFoldDB" id="A0A1I5K182"/>
<evidence type="ECO:0008006" key="5">
    <source>
        <dbReference type="Google" id="ProtNLM"/>
    </source>
</evidence>
<dbReference type="STRING" id="1993.SAMN04489713_109301"/>
<protein>
    <recommendedName>
        <fullName evidence="5">DUF3068 domain-containing protein</fullName>
    </recommendedName>
</protein>
<dbReference type="EMBL" id="FOVH01000009">
    <property type="protein sequence ID" value="SFO78779.1"/>
    <property type="molecule type" value="Genomic_DNA"/>
</dbReference>
<organism evidence="3 4">
    <name type="scientific">Actinomadura madurae</name>
    <dbReference type="NCBI Taxonomy" id="1993"/>
    <lineage>
        <taxon>Bacteria</taxon>
        <taxon>Bacillati</taxon>
        <taxon>Actinomycetota</taxon>
        <taxon>Actinomycetes</taxon>
        <taxon>Streptosporangiales</taxon>
        <taxon>Thermomonosporaceae</taxon>
        <taxon>Actinomadura</taxon>
    </lineage>
</organism>
<proteinExistence type="predicted"/>